<dbReference type="EMBL" id="KN822124">
    <property type="protein sequence ID" value="KIM55994.1"/>
    <property type="molecule type" value="Genomic_DNA"/>
</dbReference>
<keyword evidence="2" id="KW-1185">Reference proteome</keyword>
<evidence type="ECO:0000313" key="2">
    <source>
        <dbReference type="Proteomes" id="UP000053989"/>
    </source>
</evidence>
<dbReference type="Proteomes" id="UP000053989">
    <property type="component" value="Unassembled WGS sequence"/>
</dbReference>
<accession>A0A0C3DI13</accession>
<organism evidence="1 2">
    <name type="scientific">Scleroderma citrinum Foug A</name>
    <dbReference type="NCBI Taxonomy" id="1036808"/>
    <lineage>
        <taxon>Eukaryota</taxon>
        <taxon>Fungi</taxon>
        <taxon>Dikarya</taxon>
        <taxon>Basidiomycota</taxon>
        <taxon>Agaricomycotina</taxon>
        <taxon>Agaricomycetes</taxon>
        <taxon>Agaricomycetidae</taxon>
        <taxon>Boletales</taxon>
        <taxon>Sclerodermatineae</taxon>
        <taxon>Sclerodermataceae</taxon>
        <taxon>Scleroderma</taxon>
    </lineage>
</organism>
<sequence length="62" mass="7142">MWRIDSNDASLSAVSVRAVQNPYNKEIPKYARSLDLGSELTRYIVSYAFPVSCTRIWLTKFI</sequence>
<dbReference type="HOGENOM" id="CLU_2910532_0_0_1"/>
<name>A0A0C3DI13_9AGAM</name>
<dbReference type="InParanoid" id="A0A0C3DI13"/>
<gene>
    <name evidence="1" type="ORF">SCLCIDRAFT_1220648</name>
</gene>
<feature type="non-terminal residue" evidence="1">
    <location>
        <position position="62"/>
    </location>
</feature>
<proteinExistence type="predicted"/>
<reference evidence="1 2" key="1">
    <citation type="submission" date="2014-04" db="EMBL/GenBank/DDBJ databases">
        <authorList>
            <consortium name="DOE Joint Genome Institute"/>
            <person name="Kuo A."/>
            <person name="Kohler A."/>
            <person name="Nagy L.G."/>
            <person name="Floudas D."/>
            <person name="Copeland A."/>
            <person name="Barry K.W."/>
            <person name="Cichocki N."/>
            <person name="Veneault-Fourrey C."/>
            <person name="LaButti K."/>
            <person name="Lindquist E.A."/>
            <person name="Lipzen A."/>
            <person name="Lundell T."/>
            <person name="Morin E."/>
            <person name="Murat C."/>
            <person name="Sun H."/>
            <person name="Tunlid A."/>
            <person name="Henrissat B."/>
            <person name="Grigoriev I.V."/>
            <person name="Hibbett D.S."/>
            <person name="Martin F."/>
            <person name="Nordberg H.P."/>
            <person name="Cantor M.N."/>
            <person name="Hua S.X."/>
        </authorList>
    </citation>
    <scope>NUCLEOTIDE SEQUENCE [LARGE SCALE GENOMIC DNA]</scope>
    <source>
        <strain evidence="1 2">Foug A</strain>
    </source>
</reference>
<dbReference type="AlphaFoldDB" id="A0A0C3DI13"/>
<reference evidence="2" key="2">
    <citation type="submission" date="2015-01" db="EMBL/GenBank/DDBJ databases">
        <title>Evolutionary Origins and Diversification of the Mycorrhizal Mutualists.</title>
        <authorList>
            <consortium name="DOE Joint Genome Institute"/>
            <consortium name="Mycorrhizal Genomics Consortium"/>
            <person name="Kohler A."/>
            <person name="Kuo A."/>
            <person name="Nagy L.G."/>
            <person name="Floudas D."/>
            <person name="Copeland A."/>
            <person name="Barry K.W."/>
            <person name="Cichocki N."/>
            <person name="Veneault-Fourrey C."/>
            <person name="LaButti K."/>
            <person name="Lindquist E.A."/>
            <person name="Lipzen A."/>
            <person name="Lundell T."/>
            <person name="Morin E."/>
            <person name="Murat C."/>
            <person name="Riley R."/>
            <person name="Ohm R."/>
            <person name="Sun H."/>
            <person name="Tunlid A."/>
            <person name="Henrissat B."/>
            <person name="Grigoriev I.V."/>
            <person name="Hibbett D.S."/>
            <person name="Martin F."/>
        </authorList>
    </citation>
    <scope>NUCLEOTIDE SEQUENCE [LARGE SCALE GENOMIC DNA]</scope>
    <source>
        <strain evidence="2">Foug A</strain>
    </source>
</reference>
<evidence type="ECO:0000313" key="1">
    <source>
        <dbReference type="EMBL" id="KIM55994.1"/>
    </source>
</evidence>
<protein>
    <submittedName>
        <fullName evidence="1">Uncharacterized protein</fullName>
    </submittedName>
</protein>